<dbReference type="OrthoDB" id="9806477at2"/>
<keyword evidence="2" id="KW-1185">Reference proteome</keyword>
<dbReference type="InterPro" id="IPR013655">
    <property type="entry name" value="PAS_fold_3"/>
</dbReference>
<dbReference type="InterPro" id="IPR035965">
    <property type="entry name" value="PAS-like_dom_sf"/>
</dbReference>
<name>A0A5C2H864_9BACT</name>
<gene>
    <name evidence="1" type="ORF">APAC_1291</name>
</gene>
<proteinExistence type="predicted"/>
<sequence length="128" mass="14986">MNSDELVLDRNSFLLSETDEKGIIKYANEEFCEYAEYKLEELIGKPHNLVRHPDMPKAAFEDLWNTVKSGKPWKGFVKNRTKSGKYYWVFATVFPFTSCDGSKGYISCRRMASKKEIEKYEAIYKTMK</sequence>
<protein>
    <submittedName>
        <fullName evidence="1">PAS sensor-containing signal transduction protein</fullName>
    </submittedName>
</protein>
<dbReference type="Gene3D" id="3.30.450.20">
    <property type="entry name" value="PAS domain"/>
    <property type="match status" value="1"/>
</dbReference>
<evidence type="ECO:0000313" key="2">
    <source>
        <dbReference type="Proteomes" id="UP000322726"/>
    </source>
</evidence>
<organism evidence="1 2">
    <name type="scientific">Malaciobacter pacificus</name>
    <dbReference type="NCBI Taxonomy" id="1080223"/>
    <lineage>
        <taxon>Bacteria</taxon>
        <taxon>Pseudomonadati</taxon>
        <taxon>Campylobacterota</taxon>
        <taxon>Epsilonproteobacteria</taxon>
        <taxon>Campylobacterales</taxon>
        <taxon>Arcobacteraceae</taxon>
        <taxon>Malaciobacter</taxon>
    </lineage>
</organism>
<dbReference type="PROSITE" id="PS50112">
    <property type="entry name" value="PAS"/>
    <property type="match status" value="1"/>
</dbReference>
<dbReference type="SUPFAM" id="SSF55785">
    <property type="entry name" value="PYP-like sensor domain (PAS domain)"/>
    <property type="match status" value="1"/>
</dbReference>
<dbReference type="Pfam" id="PF08447">
    <property type="entry name" value="PAS_3"/>
    <property type="match status" value="1"/>
</dbReference>
<evidence type="ECO:0000313" key="1">
    <source>
        <dbReference type="EMBL" id="QEP34408.1"/>
    </source>
</evidence>
<dbReference type="KEGG" id="apai:APAC_1291"/>
<reference evidence="1 2" key="1">
    <citation type="submission" date="2019-09" db="EMBL/GenBank/DDBJ databases">
        <title>Complete genome sequencing of four Arcobacter species reveals a diverse suite of mobile elements.</title>
        <authorList>
            <person name="Miller W.G."/>
            <person name="Yee E."/>
            <person name="Bono J.L."/>
        </authorList>
    </citation>
    <scope>NUCLEOTIDE SEQUENCE [LARGE SCALE GENOMIC DNA]</scope>
    <source>
        <strain evidence="1 2">LMG 26638</strain>
    </source>
</reference>
<dbReference type="EMBL" id="CP035928">
    <property type="protein sequence ID" value="QEP34408.1"/>
    <property type="molecule type" value="Genomic_DNA"/>
</dbReference>
<dbReference type="AlphaFoldDB" id="A0A5C2H864"/>
<dbReference type="CDD" id="cd00130">
    <property type="entry name" value="PAS"/>
    <property type="match status" value="1"/>
</dbReference>
<dbReference type="NCBIfam" id="TIGR00229">
    <property type="entry name" value="sensory_box"/>
    <property type="match status" value="1"/>
</dbReference>
<reference evidence="2" key="2">
    <citation type="submission" date="2019-09" db="EMBL/GenBank/DDBJ databases">
        <title>Complete genome sequencing of four Arcobacter species reveals a diverse suite of mobile elements.</title>
        <authorList>
            <person name="On S.L.W."/>
            <person name="Miller W.G."/>
            <person name="Biggs P."/>
            <person name="Cornelius A."/>
            <person name="Vandamme P."/>
        </authorList>
    </citation>
    <scope>NUCLEOTIDE SEQUENCE [LARGE SCALE GENOMIC DNA]</scope>
    <source>
        <strain evidence="2">LMG 26638</strain>
    </source>
</reference>
<reference evidence="1 2" key="3">
    <citation type="submission" date="2019-09" db="EMBL/GenBank/DDBJ databases">
        <title>Taxonomic note: a critical rebuttal of the proposed division of the genus Arcobacter into six genera, emended descriptions of Arcobacter anaerophilus and the genus Arcobacter, and an assessment of genus-level boundaries for Epsilonproteobacteria using in silico genomic comparator tools.</title>
        <authorList>
            <person name="On S.L.W."/>
            <person name="Miller W.G."/>
            <person name="Biggs P."/>
            <person name="Cornelius A."/>
            <person name="Vandamme P."/>
        </authorList>
    </citation>
    <scope>NUCLEOTIDE SEQUENCE [LARGE SCALE GENOMIC DNA]</scope>
    <source>
        <strain evidence="1 2">LMG 26638</strain>
    </source>
</reference>
<dbReference type="RefSeq" id="WP_130233345.1">
    <property type="nucleotide sequence ID" value="NZ_BMEF01000027.1"/>
</dbReference>
<dbReference type="Proteomes" id="UP000322726">
    <property type="component" value="Chromosome"/>
</dbReference>
<dbReference type="InterPro" id="IPR000014">
    <property type="entry name" value="PAS"/>
</dbReference>
<accession>A0A5C2H864</accession>